<evidence type="ECO:0000256" key="14">
    <source>
        <dbReference type="ARBA" id="ARBA00023136"/>
    </source>
</evidence>
<dbReference type="EMBL" id="AB271769">
    <property type="protein sequence ID" value="BAF47972.1"/>
    <property type="molecule type" value="Genomic_DNA"/>
</dbReference>
<feature type="transmembrane region" description="Helical" evidence="16">
    <location>
        <begin position="219"/>
        <end position="238"/>
    </location>
</feature>
<dbReference type="PRINTS" id="PR01437">
    <property type="entry name" value="NUOXDRDTASE4"/>
</dbReference>
<dbReference type="OrthoDB" id="2394882at2759"/>
<dbReference type="InterPro" id="IPR001750">
    <property type="entry name" value="ND/Mrp_TM"/>
</dbReference>
<proteinExistence type="inferred from homology"/>
<dbReference type="GO" id="GO:0042773">
    <property type="term" value="P:ATP synthesis coupled electron transport"/>
    <property type="evidence" value="ECO:0007669"/>
    <property type="project" value="InterPro"/>
</dbReference>
<keyword evidence="10 16" id="KW-1133">Transmembrane helix</keyword>
<gene>
    <name evidence="20" type="primary">ND4</name>
    <name evidence="19" type="synonym">nad4</name>
</gene>
<comment type="similarity">
    <text evidence="2 16">Belongs to the complex I subunit 4 family.</text>
</comment>
<dbReference type="PANTHER" id="PTHR43507">
    <property type="entry name" value="NADH-UBIQUINONE OXIDOREDUCTASE CHAIN 4"/>
    <property type="match status" value="1"/>
</dbReference>
<feature type="transmembrane region" description="Helical" evidence="16">
    <location>
        <begin position="63"/>
        <end position="81"/>
    </location>
</feature>
<keyword evidence="7 16" id="KW-0812">Transmembrane</keyword>
<keyword evidence="12 16" id="KW-0830">Ubiquinone</keyword>
<feature type="chain" id="PRO_5007634510" description="NADH-ubiquinone oxidoreductase chain 4" evidence="17">
    <location>
        <begin position="20"/>
        <end position="414"/>
    </location>
</feature>
<organism evidence="20">
    <name type="scientific">Mizuhopecten yessoensis</name>
    <name type="common">Japanese scallop</name>
    <name type="synonym">Patinopecten yessoensis</name>
    <dbReference type="NCBI Taxonomy" id="6573"/>
    <lineage>
        <taxon>Eukaryota</taxon>
        <taxon>Metazoa</taxon>
        <taxon>Spiralia</taxon>
        <taxon>Lophotrochozoa</taxon>
        <taxon>Mollusca</taxon>
        <taxon>Bivalvia</taxon>
        <taxon>Autobranchia</taxon>
        <taxon>Pteriomorphia</taxon>
        <taxon>Pectinida</taxon>
        <taxon>Pectinoidea</taxon>
        <taxon>Pectinidae</taxon>
        <taxon>Mizuhopecten</taxon>
    </lineage>
</organism>
<dbReference type="EC" id="7.1.1.2" evidence="3 16"/>
<keyword evidence="17" id="KW-0732">Signal</keyword>
<feature type="transmembrane region" description="Helical" evidence="16">
    <location>
        <begin position="111"/>
        <end position="140"/>
    </location>
</feature>
<dbReference type="KEGG" id="myi:4910442"/>
<reference evidence="19" key="3">
    <citation type="journal article" date="2009" name="BMC Res. Notes">
        <title>Comparative mitogenomic analyses of three scallops (Bivalvia: Pectinidae) reveal high level variation of genomic organization and a diversity of transfer RNA gene sets.</title>
        <authorList>
            <person name="Wu X."/>
            <person name="Xu X."/>
            <person name="Yu Z."/>
            <person name="Kong X."/>
        </authorList>
    </citation>
    <scope>NUCLEOTIDE SEQUENCE</scope>
</reference>
<evidence type="ECO:0000256" key="4">
    <source>
        <dbReference type="ARBA" id="ARBA00021006"/>
    </source>
</evidence>
<sequence>MVGCWQLFILCFLSAPVLLYRGSLEGYVLGSTWVVDDWTGSLTFLSFWLGALMMLSTYPRKSLCVWGIVLCCFLAFCSYSFFWFYIFFELSLVPVFVLILRWGVQPERISAAFYLMLYTLTGSLPFLLFILSCFSVYGSFFMGFSWDLLSSMGYWGCAGVMVFFIKMPCYPFHLWLTKAHVEAPTAGSMALAGLLLKLGGVGLMRVLKSYGQLCYSMEVFWSAVGIWGGVLSSIVCLRQMDSKSLVAYSSVGHMSLVQLSILSGSGLGWSGALYMMVAHGLCSSGLFSILGEYYGKVKSRSMSICMGLNMLFPSTTIWWCILIVCSMSCPPGLAFLGEIFMGMSLAGTFPGFCLWFSVVGFLGGAYSLILYGGMSHGPCGSSLRPRFSGISKCSYLGLLHSAPLFLLFFFPMFL</sequence>
<feature type="transmembrane region" description="Helical" evidence="16">
    <location>
        <begin position="38"/>
        <end position="56"/>
    </location>
</feature>
<reference evidence="20" key="2">
    <citation type="submission" date="2006-08" db="EMBL/GenBank/DDBJ databases">
        <title>Nearly complete DNA sequence of mitochondrial genome from Japanese scaloop, Mizuhopecten yessoensis.</title>
        <authorList>
            <person name="Sato M."/>
            <person name="Nagashima K."/>
        </authorList>
    </citation>
    <scope>NUCLEOTIDE SEQUENCE</scope>
</reference>
<evidence type="ECO:0000259" key="18">
    <source>
        <dbReference type="Pfam" id="PF00361"/>
    </source>
</evidence>
<evidence type="ECO:0000256" key="9">
    <source>
        <dbReference type="ARBA" id="ARBA00022982"/>
    </source>
</evidence>
<comment type="catalytic activity">
    <reaction evidence="15 16">
        <text>a ubiquinone + NADH + 5 H(+)(in) = a ubiquinol + NAD(+) + 4 H(+)(out)</text>
        <dbReference type="Rhea" id="RHEA:29091"/>
        <dbReference type="Rhea" id="RHEA-COMP:9565"/>
        <dbReference type="Rhea" id="RHEA-COMP:9566"/>
        <dbReference type="ChEBI" id="CHEBI:15378"/>
        <dbReference type="ChEBI" id="CHEBI:16389"/>
        <dbReference type="ChEBI" id="CHEBI:17976"/>
        <dbReference type="ChEBI" id="CHEBI:57540"/>
        <dbReference type="ChEBI" id="CHEBI:57945"/>
        <dbReference type="EC" id="7.1.1.2"/>
    </reaction>
</comment>
<evidence type="ECO:0000256" key="16">
    <source>
        <dbReference type="RuleBase" id="RU003297"/>
    </source>
</evidence>
<dbReference type="AlphaFoldDB" id="A3KCM8"/>
<evidence type="ECO:0000313" key="19">
    <source>
        <dbReference type="EMBL" id="ACL36046.1"/>
    </source>
</evidence>
<name>A3KCM8_MIZYE</name>
<geneLocation type="mitochondrion" evidence="20"/>
<dbReference type="GO" id="GO:0048039">
    <property type="term" value="F:ubiquinone binding"/>
    <property type="evidence" value="ECO:0007669"/>
    <property type="project" value="TreeGrafter"/>
</dbReference>
<evidence type="ECO:0000256" key="7">
    <source>
        <dbReference type="ARBA" id="ARBA00022692"/>
    </source>
</evidence>
<keyword evidence="14 16" id="KW-0472">Membrane</keyword>
<evidence type="ECO:0000256" key="6">
    <source>
        <dbReference type="ARBA" id="ARBA00022660"/>
    </source>
</evidence>
<comment type="subcellular location">
    <subcellularLocation>
        <location evidence="1 16">Mitochondrion membrane</location>
        <topology evidence="1 16">Multi-pass membrane protein</topology>
    </subcellularLocation>
</comment>
<dbReference type="Pfam" id="PF00361">
    <property type="entry name" value="Proton_antipo_M"/>
    <property type="match status" value="1"/>
</dbReference>
<feature type="signal peptide" evidence="17">
    <location>
        <begin position="1"/>
        <end position="19"/>
    </location>
</feature>
<feature type="transmembrane region" description="Helical" evidence="16">
    <location>
        <begin position="188"/>
        <end position="207"/>
    </location>
</feature>
<evidence type="ECO:0000313" key="20">
    <source>
        <dbReference type="EMBL" id="BAF47972.1"/>
    </source>
</evidence>
<comment type="function">
    <text evidence="16">Core subunit of the mitochondrial membrane respiratory chain NADH dehydrogenase (Complex I) which catalyzes electron transfer from NADH through the respiratory chain, using ubiquinone as an electron acceptor. Essential for the catalytic activity and assembly of complex I.</text>
</comment>
<evidence type="ECO:0000256" key="3">
    <source>
        <dbReference type="ARBA" id="ARBA00012944"/>
    </source>
</evidence>
<keyword evidence="8" id="KW-1278">Translocase</keyword>
<evidence type="ECO:0000256" key="5">
    <source>
        <dbReference type="ARBA" id="ARBA00022448"/>
    </source>
</evidence>
<keyword evidence="11 16" id="KW-0520">NAD</keyword>
<dbReference type="GO" id="GO:0008137">
    <property type="term" value="F:NADH dehydrogenase (ubiquinone) activity"/>
    <property type="evidence" value="ECO:0007669"/>
    <property type="project" value="UniProtKB-UniRule"/>
</dbReference>
<evidence type="ECO:0000256" key="10">
    <source>
        <dbReference type="ARBA" id="ARBA00022989"/>
    </source>
</evidence>
<evidence type="ECO:0000256" key="12">
    <source>
        <dbReference type="ARBA" id="ARBA00023075"/>
    </source>
</evidence>
<keyword evidence="6 16" id="KW-0679">Respiratory chain</keyword>
<feature type="domain" description="NADH:quinone oxidoreductase/Mrp antiporter transmembrane" evidence="18">
    <location>
        <begin position="79"/>
        <end position="346"/>
    </location>
</feature>
<dbReference type="GO" id="GO:0031966">
    <property type="term" value="C:mitochondrial membrane"/>
    <property type="evidence" value="ECO:0007669"/>
    <property type="project" value="UniProtKB-SubCell"/>
</dbReference>
<dbReference type="InterPro" id="IPR003918">
    <property type="entry name" value="NADH_UbQ_OxRdtase"/>
</dbReference>
<evidence type="ECO:0000256" key="8">
    <source>
        <dbReference type="ARBA" id="ARBA00022967"/>
    </source>
</evidence>
<keyword evidence="5 16" id="KW-0813">Transport</keyword>
<feature type="transmembrane region" description="Helical" evidence="16">
    <location>
        <begin position="349"/>
        <end position="372"/>
    </location>
</feature>
<evidence type="ECO:0000256" key="15">
    <source>
        <dbReference type="ARBA" id="ARBA00049551"/>
    </source>
</evidence>
<feature type="transmembrane region" description="Helical" evidence="16">
    <location>
        <begin position="152"/>
        <end position="176"/>
    </location>
</feature>
<evidence type="ECO:0000256" key="17">
    <source>
        <dbReference type="SAM" id="SignalP"/>
    </source>
</evidence>
<feature type="transmembrane region" description="Helical" evidence="16">
    <location>
        <begin position="316"/>
        <end position="337"/>
    </location>
</feature>
<evidence type="ECO:0000256" key="11">
    <source>
        <dbReference type="ARBA" id="ARBA00023027"/>
    </source>
</evidence>
<protein>
    <recommendedName>
        <fullName evidence="4 16">NADH-ubiquinone oxidoreductase chain 4</fullName>
        <ecNumber evidence="3 16">7.1.1.2</ecNumber>
    </recommendedName>
</protein>
<dbReference type="PANTHER" id="PTHR43507:SF20">
    <property type="entry name" value="NADH-UBIQUINONE OXIDOREDUCTASE CHAIN 4"/>
    <property type="match status" value="1"/>
</dbReference>
<feature type="transmembrane region" description="Helical" evidence="16">
    <location>
        <begin position="273"/>
        <end position="295"/>
    </location>
</feature>
<dbReference type="GO" id="GO:0015990">
    <property type="term" value="P:electron transport coupled proton transport"/>
    <property type="evidence" value="ECO:0007669"/>
    <property type="project" value="TreeGrafter"/>
</dbReference>
<evidence type="ECO:0000256" key="2">
    <source>
        <dbReference type="ARBA" id="ARBA00009025"/>
    </source>
</evidence>
<feature type="transmembrane region" description="Helical" evidence="16">
    <location>
        <begin position="393"/>
        <end position="413"/>
    </location>
</feature>
<evidence type="ECO:0000256" key="13">
    <source>
        <dbReference type="ARBA" id="ARBA00023128"/>
    </source>
</evidence>
<dbReference type="GO" id="GO:0003954">
    <property type="term" value="F:NADH dehydrogenase activity"/>
    <property type="evidence" value="ECO:0007669"/>
    <property type="project" value="TreeGrafter"/>
</dbReference>
<keyword evidence="13 16" id="KW-0496">Mitochondrion</keyword>
<evidence type="ECO:0000256" key="1">
    <source>
        <dbReference type="ARBA" id="ARBA00004225"/>
    </source>
</evidence>
<keyword evidence="9 16" id="KW-0249">Electron transport</keyword>
<accession>A3KCM8</accession>
<reference evidence="20" key="1">
    <citation type="journal article" date="2001" name="Mar. Biotechnol.">
        <title>Molecular characterization of a mitochondrial DNA segment from the Japanese scallop (Patinopecten yessoensis): demonstration of a region showing sequence polymorphism in the population.</title>
        <authorList>
            <person name="Sato M."/>
            <person name="Nagashima K."/>
        </authorList>
    </citation>
    <scope>NUCLEOTIDE SEQUENCE</scope>
</reference>
<dbReference type="EMBL" id="FJ595959">
    <property type="protein sequence ID" value="ACL36046.1"/>
    <property type="molecule type" value="Genomic_DNA"/>
</dbReference>